<evidence type="ECO:0000256" key="2">
    <source>
        <dbReference type="ARBA" id="ARBA00022676"/>
    </source>
</evidence>
<evidence type="ECO:0000256" key="9">
    <source>
        <dbReference type="SAM" id="SignalP"/>
    </source>
</evidence>
<evidence type="ECO:0000256" key="1">
    <source>
        <dbReference type="ARBA" id="ARBA00004167"/>
    </source>
</evidence>
<protein>
    <recommendedName>
        <fullName evidence="10">Hydroxyproline O-arabinosyltransferase-like domain-containing protein</fullName>
    </recommendedName>
</protein>
<feature type="transmembrane region" description="Helical" evidence="8">
    <location>
        <begin position="460"/>
        <end position="478"/>
    </location>
</feature>
<evidence type="ECO:0000256" key="5">
    <source>
        <dbReference type="ARBA" id="ARBA00022989"/>
    </source>
</evidence>
<dbReference type="GO" id="GO:0016757">
    <property type="term" value="F:glycosyltransferase activity"/>
    <property type="evidence" value="ECO:0007669"/>
    <property type="project" value="UniProtKB-KW"/>
</dbReference>
<comment type="subcellular location">
    <subcellularLocation>
        <location evidence="1">Membrane</location>
        <topology evidence="1">Single-pass membrane protein</topology>
    </subcellularLocation>
</comment>
<evidence type="ECO:0000256" key="6">
    <source>
        <dbReference type="ARBA" id="ARBA00023136"/>
    </source>
</evidence>
<keyword evidence="6 8" id="KW-0472">Membrane</keyword>
<sequence>MPRVFTVLVLLWALPHASVEGRPLRKEEPSPPSIHTVFSAECNDYFDWQTVALEHSFRTSGQPGPLTRLLSCNPKDLGTYRGMDLAPTFVVPSWSRHPKTGDWYPAINKPLSILHWLTHADVTADYVVILDADMILRTPVLPWELGAAPGTPVSARYGYLEGCANELVRLHASDPERCDRVGGFMVHYTQDLRKLAPLWLSKTEEMRADRAHWHLMGDIYGQGWISEMYGYAFGASEAGLVHKIDDFTMLYPGYVPAEGTGPKILHYGLPYGVGSWTWEKGHYRHTDLVNTCRVFPEPPNPAELPSTDPSRRRGDLLGIECMVGINRALLEHHAKRGGCKEIFEDFGNGTVHRKEGHVAASAKEQEHVAAFRATPEMRTAGAGRGAGSESGSGRFVAARSVENGESGDRKGEENAGTVAGKADDSADVIERDAAARSNAAASRALNPRVLTQPLDEMPNGVLWAALVYVILVAFWLVTTRRMTQSRPRPRASLEGFRGLEGAVGRAETGKAKE</sequence>
<feature type="chain" id="PRO_5006864953" description="Hydroxyproline O-arabinosyltransferase-like domain-containing protein" evidence="9">
    <location>
        <begin position="22"/>
        <end position="513"/>
    </location>
</feature>
<dbReference type="STRING" id="105231.A0A0U9HIZ4"/>
<feature type="region of interest" description="Disordered" evidence="7">
    <location>
        <begin position="400"/>
        <end position="426"/>
    </location>
</feature>
<reference evidence="11 12" key="1">
    <citation type="journal article" date="2014" name="Nat. Commun.">
        <title>Klebsormidium flaccidum genome reveals primary factors for plant terrestrial adaptation.</title>
        <authorList>
            <person name="Hori K."/>
            <person name="Maruyama F."/>
            <person name="Fujisawa T."/>
            <person name="Togashi T."/>
            <person name="Yamamoto N."/>
            <person name="Seo M."/>
            <person name="Sato S."/>
            <person name="Yamada T."/>
            <person name="Mori H."/>
            <person name="Tajima N."/>
            <person name="Moriyama T."/>
            <person name="Ikeuchi M."/>
            <person name="Watanabe M."/>
            <person name="Wada H."/>
            <person name="Kobayashi K."/>
            <person name="Saito M."/>
            <person name="Masuda T."/>
            <person name="Sasaki-Sekimoto Y."/>
            <person name="Mashiguchi K."/>
            <person name="Awai K."/>
            <person name="Shimojima M."/>
            <person name="Masuda S."/>
            <person name="Iwai M."/>
            <person name="Nobusawa T."/>
            <person name="Narise T."/>
            <person name="Kondo S."/>
            <person name="Saito H."/>
            <person name="Sato R."/>
            <person name="Murakawa M."/>
            <person name="Ihara Y."/>
            <person name="Oshima-Yamada Y."/>
            <person name="Ohtaka K."/>
            <person name="Satoh M."/>
            <person name="Sonobe K."/>
            <person name="Ishii M."/>
            <person name="Ohtani R."/>
            <person name="Kanamori-Sato M."/>
            <person name="Honoki R."/>
            <person name="Miyazaki D."/>
            <person name="Mochizuki H."/>
            <person name="Umetsu J."/>
            <person name="Higashi K."/>
            <person name="Shibata D."/>
            <person name="Kamiya Y."/>
            <person name="Sato N."/>
            <person name="Nakamura Y."/>
            <person name="Tabata S."/>
            <person name="Ida S."/>
            <person name="Kurokawa K."/>
            <person name="Ohta H."/>
        </authorList>
    </citation>
    <scope>NUCLEOTIDE SEQUENCE [LARGE SCALE GENOMIC DNA]</scope>
    <source>
        <strain evidence="11 12">NIES-2285</strain>
    </source>
</reference>
<keyword evidence="4 8" id="KW-0812">Transmembrane</keyword>
<keyword evidence="2" id="KW-0328">Glycosyltransferase</keyword>
<evidence type="ECO:0000313" key="11">
    <source>
        <dbReference type="EMBL" id="GAQ81253.1"/>
    </source>
</evidence>
<dbReference type="OrthoDB" id="2015991at2759"/>
<accession>A0A0U9HIZ4</accession>
<dbReference type="PANTHER" id="PTHR31485">
    <property type="entry name" value="PEPTIDYL SERINE ALPHA-GALACTOSYLTRANSFERASE"/>
    <property type="match status" value="1"/>
</dbReference>
<proteinExistence type="predicted"/>
<evidence type="ECO:0000259" key="10">
    <source>
        <dbReference type="Pfam" id="PF23452"/>
    </source>
</evidence>
<keyword evidence="5 8" id="KW-1133">Transmembrane helix</keyword>
<evidence type="ECO:0000256" key="3">
    <source>
        <dbReference type="ARBA" id="ARBA00022679"/>
    </source>
</evidence>
<dbReference type="InterPro" id="IPR044845">
    <property type="entry name" value="HPAT/SRGT1-like"/>
</dbReference>
<name>A0A0U9HIZ4_KLENI</name>
<dbReference type="PANTHER" id="PTHR31485:SF7">
    <property type="entry name" value="PEPTIDYL SERINE ALPHA-GALACTOSYLTRANSFERASE"/>
    <property type="match status" value="1"/>
</dbReference>
<organism evidence="11 12">
    <name type="scientific">Klebsormidium nitens</name>
    <name type="common">Green alga</name>
    <name type="synonym">Ulothrix nitens</name>
    <dbReference type="NCBI Taxonomy" id="105231"/>
    <lineage>
        <taxon>Eukaryota</taxon>
        <taxon>Viridiplantae</taxon>
        <taxon>Streptophyta</taxon>
        <taxon>Klebsormidiophyceae</taxon>
        <taxon>Klebsormidiales</taxon>
        <taxon>Klebsormidiaceae</taxon>
        <taxon>Klebsormidium</taxon>
    </lineage>
</organism>
<dbReference type="EMBL" id="DF237024">
    <property type="protein sequence ID" value="GAQ81253.1"/>
    <property type="molecule type" value="Genomic_DNA"/>
</dbReference>
<keyword evidence="12" id="KW-1185">Reference proteome</keyword>
<evidence type="ECO:0000313" key="12">
    <source>
        <dbReference type="Proteomes" id="UP000054558"/>
    </source>
</evidence>
<evidence type="ECO:0000256" key="7">
    <source>
        <dbReference type="SAM" id="MobiDB-lite"/>
    </source>
</evidence>
<dbReference type="InterPro" id="IPR056508">
    <property type="entry name" value="HPAT-like"/>
</dbReference>
<feature type="domain" description="Hydroxyproline O-arabinosyltransferase-like" evidence="10">
    <location>
        <begin position="35"/>
        <end position="286"/>
    </location>
</feature>
<keyword evidence="3" id="KW-0808">Transferase</keyword>
<dbReference type="AlphaFoldDB" id="A0A0U9HIZ4"/>
<keyword evidence="9" id="KW-0732">Signal</keyword>
<dbReference type="GO" id="GO:0016020">
    <property type="term" value="C:membrane"/>
    <property type="evidence" value="ECO:0007669"/>
    <property type="project" value="UniProtKB-SubCell"/>
</dbReference>
<feature type="signal peptide" evidence="9">
    <location>
        <begin position="1"/>
        <end position="21"/>
    </location>
</feature>
<evidence type="ECO:0000256" key="8">
    <source>
        <dbReference type="SAM" id="Phobius"/>
    </source>
</evidence>
<dbReference type="Proteomes" id="UP000054558">
    <property type="component" value="Unassembled WGS sequence"/>
</dbReference>
<evidence type="ECO:0000256" key="4">
    <source>
        <dbReference type="ARBA" id="ARBA00022692"/>
    </source>
</evidence>
<gene>
    <name evidence="11" type="ORF">KFL_000750210</name>
</gene>
<dbReference type="Pfam" id="PF23452">
    <property type="entry name" value="HPAT"/>
    <property type="match status" value="1"/>
</dbReference>